<organism evidence="2 3">
    <name type="scientific">Saponaria officinalis</name>
    <name type="common">Common soapwort</name>
    <name type="synonym">Lychnis saponaria</name>
    <dbReference type="NCBI Taxonomy" id="3572"/>
    <lineage>
        <taxon>Eukaryota</taxon>
        <taxon>Viridiplantae</taxon>
        <taxon>Streptophyta</taxon>
        <taxon>Embryophyta</taxon>
        <taxon>Tracheophyta</taxon>
        <taxon>Spermatophyta</taxon>
        <taxon>Magnoliopsida</taxon>
        <taxon>eudicotyledons</taxon>
        <taxon>Gunneridae</taxon>
        <taxon>Pentapetalae</taxon>
        <taxon>Caryophyllales</taxon>
        <taxon>Caryophyllaceae</taxon>
        <taxon>Caryophylleae</taxon>
        <taxon>Saponaria</taxon>
    </lineage>
</organism>
<gene>
    <name evidence="2" type="ORF">RND81_13G165300</name>
</gene>
<proteinExistence type="predicted"/>
<dbReference type="AlphaFoldDB" id="A0AAW1H1D9"/>
<accession>A0AAW1H1D9</accession>
<evidence type="ECO:0000313" key="3">
    <source>
        <dbReference type="Proteomes" id="UP001443914"/>
    </source>
</evidence>
<comment type="caution">
    <text evidence="2">The sequence shown here is derived from an EMBL/GenBank/DDBJ whole genome shotgun (WGS) entry which is preliminary data.</text>
</comment>
<protein>
    <submittedName>
        <fullName evidence="2">Uncharacterized protein</fullName>
    </submittedName>
</protein>
<dbReference type="EMBL" id="JBDFQZ010000013">
    <property type="protein sequence ID" value="KAK9669937.1"/>
    <property type="molecule type" value="Genomic_DNA"/>
</dbReference>
<name>A0AAW1H1D9_SAPOF</name>
<evidence type="ECO:0000313" key="2">
    <source>
        <dbReference type="EMBL" id="KAK9669937.1"/>
    </source>
</evidence>
<sequence>MDWTDNDTALFKKTLLGYSNMDLRWAYRGQYWDKQFWNSVTGDYNDAVRESNKNKQNTNLFGHTIEQVIIKASEFEAEFVSARESNGFNTEMDPLFSNCFTNKTINSQTQSQSMSSGTLKRSRSDTSETGATSSTGSKGSKVAKFLNAARRQNLITPLQYHSLLINEKLLQGAWPDMLVDPQYSQEFLVSRMLELLEHQ</sequence>
<feature type="region of interest" description="Disordered" evidence="1">
    <location>
        <begin position="107"/>
        <end position="139"/>
    </location>
</feature>
<dbReference type="Proteomes" id="UP001443914">
    <property type="component" value="Unassembled WGS sequence"/>
</dbReference>
<feature type="compositionally biased region" description="Low complexity" evidence="1">
    <location>
        <begin position="127"/>
        <end position="139"/>
    </location>
</feature>
<feature type="compositionally biased region" description="Low complexity" evidence="1">
    <location>
        <begin position="107"/>
        <end position="116"/>
    </location>
</feature>
<keyword evidence="3" id="KW-1185">Reference proteome</keyword>
<evidence type="ECO:0000256" key="1">
    <source>
        <dbReference type="SAM" id="MobiDB-lite"/>
    </source>
</evidence>
<reference evidence="2" key="1">
    <citation type="submission" date="2024-03" db="EMBL/GenBank/DDBJ databases">
        <title>WGS assembly of Saponaria officinalis var. Norfolk2.</title>
        <authorList>
            <person name="Jenkins J."/>
            <person name="Shu S."/>
            <person name="Grimwood J."/>
            <person name="Barry K."/>
            <person name="Goodstein D."/>
            <person name="Schmutz J."/>
            <person name="Leebens-Mack J."/>
            <person name="Osbourn A."/>
        </authorList>
    </citation>
    <scope>NUCLEOTIDE SEQUENCE [LARGE SCALE GENOMIC DNA]</scope>
    <source>
        <strain evidence="2">JIC</strain>
    </source>
</reference>